<organism evidence="1 2">
    <name type="scientific">Ixodes persulcatus</name>
    <name type="common">Taiga tick</name>
    <dbReference type="NCBI Taxonomy" id="34615"/>
    <lineage>
        <taxon>Eukaryota</taxon>
        <taxon>Metazoa</taxon>
        <taxon>Ecdysozoa</taxon>
        <taxon>Arthropoda</taxon>
        <taxon>Chelicerata</taxon>
        <taxon>Arachnida</taxon>
        <taxon>Acari</taxon>
        <taxon>Parasitiformes</taxon>
        <taxon>Ixodida</taxon>
        <taxon>Ixodoidea</taxon>
        <taxon>Ixodidae</taxon>
        <taxon>Ixodinae</taxon>
        <taxon>Ixodes</taxon>
    </lineage>
</organism>
<dbReference type="Proteomes" id="UP000805193">
    <property type="component" value="Unassembled WGS sequence"/>
</dbReference>
<evidence type="ECO:0000313" key="2">
    <source>
        <dbReference type="Proteomes" id="UP000805193"/>
    </source>
</evidence>
<sequence length="110" mass="11897">MAACLKRQRSRRRLAALTFLSNISLDGTHRDTKLNIFNRATQSCDVDVTDRTAVAAGDFAVNEEDSTTTDRTTPPLVSSKCSATTTAAKANSDEKLAYSAGGSSPRERER</sequence>
<accession>A0AC60Q0Q2</accession>
<name>A0AC60Q0Q2_IXOPE</name>
<protein>
    <submittedName>
        <fullName evidence="1">Uncharacterized protein</fullName>
    </submittedName>
</protein>
<dbReference type="EMBL" id="JABSTQ010009650">
    <property type="protein sequence ID" value="KAG0427223.1"/>
    <property type="molecule type" value="Genomic_DNA"/>
</dbReference>
<comment type="caution">
    <text evidence="1">The sequence shown here is derived from an EMBL/GenBank/DDBJ whole genome shotgun (WGS) entry which is preliminary data.</text>
</comment>
<gene>
    <name evidence="1" type="ORF">HPB47_025730</name>
</gene>
<keyword evidence="2" id="KW-1185">Reference proteome</keyword>
<reference evidence="1 2" key="1">
    <citation type="journal article" date="2020" name="Cell">
        <title>Large-Scale Comparative Analyses of Tick Genomes Elucidate Their Genetic Diversity and Vector Capacities.</title>
        <authorList>
            <consortium name="Tick Genome and Microbiome Consortium (TIGMIC)"/>
            <person name="Jia N."/>
            <person name="Wang J."/>
            <person name="Shi W."/>
            <person name="Du L."/>
            <person name="Sun Y."/>
            <person name="Zhan W."/>
            <person name="Jiang J.F."/>
            <person name="Wang Q."/>
            <person name="Zhang B."/>
            <person name="Ji P."/>
            <person name="Bell-Sakyi L."/>
            <person name="Cui X.M."/>
            <person name="Yuan T.T."/>
            <person name="Jiang B.G."/>
            <person name="Yang W.F."/>
            <person name="Lam T.T."/>
            <person name="Chang Q.C."/>
            <person name="Ding S.J."/>
            <person name="Wang X.J."/>
            <person name="Zhu J.G."/>
            <person name="Ruan X.D."/>
            <person name="Zhao L."/>
            <person name="Wei J.T."/>
            <person name="Ye R.Z."/>
            <person name="Que T.C."/>
            <person name="Du C.H."/>
            <person name="Zhou Y.H."/>
            <person name="Cheng J.X."/>
            <person name="Dai P.F."/>
            <person name="Guo W.B."/>
            <person name="Han X.H."/>
            <person name="Huang E.J."/>
            <person name="Li L.F."/>
            <person name="Wei W."/>
            <person name="Gao Y.C."/>
            <person name="Liu J.Z."/>
            <person name="Shao H.Z."/>
            <person name="Wang X."/>
            <person name="Wang C.C."/>
            <person name="Yang T.C."/>
            <person name="Huo Q.B."/>
            <person name="Li W."/>
            <person name="Chen H.Y."/>
            <person name="Chen S.E."/>
            <person name="Zhou L.G."/>
            <person name="Ni X.B."/>
            <person name="Tian J.H."/>
            <person name="Sheng Y."/>
            <person name="Liu T."/>
            <person name="Pan Y.S."/>
            <person name="Xia L.Y."/>
            <person name="Li J."/>
            <person name="Zhao F."/>
            <person name="Cao W.C."/>
        </authorList>
    </citation>
    <scope>NUCLEOTIDE SEQUENCE [LARGE SCALE GENOMIC DNA]</scope>
    <source>
        <strain evidence="1">Iper-2018</strain>
    </source>
</reference>
<proteinExistence type="predicted"/>
<evidence type="ECO:0000313" key="1">
    <source>
        <dbReference type="EMBL" id="KAG0427223.1"/>
    </source>
</evidence>